<evidence type="ECO:0000313" key="2">
    <source>
        <dbReference type="EMBL" id="GAA3966624.1"/>
    </source>
</evidence>
<sequence>MRTKPTMSKRMLRSVLAAALSAVVVFGAASGLAGESSDVQAGTESIRVVVGGDHTDDTSWN</sequence>
<gene>
    <name evidence="2" type="ORF">GCM10022384_17660</name>
</gene>
<dbReference type="EMBL" id="BAABCQ010000024">
    <property type="protein sequence ID" value="GAA3966624.1"/>
    <property type="molecule type" value="Genomic_DNA"/>
</dbReference>
<evidence type="ECO:0000256" key="1">
    <source>
        <dbReference type="SAM" id="SignalP"/>
    </source>
</evidence>
<accession>A0ABP7PJ91</accession>
<proteinExistence type="predicted"/>
<name>A0ABP7PJ91_9ACTN</name>
<feature type="chain" id="PRO_5047319827" evidence="1">
    <location>
        <begin position="34"/>
        <end position="61"/>
    </location>
</feature>
<evidence type="ECO:0000313" key="3">
    <source>
        <dbReference type="Proteomes" id="UP001500034"/>
    </source>
</evidence>
<dbReference type="Proteomes" id="UP001500034">
    <property type="component" value="Unassembled WGS sequence"/>
</dbReference>
<comment type="caution">
    <text evidence="2">The sequence shown here is derived from an EMBL/GenBank/DDBJ whole genome shotgun (WGS) entry which is preliminary data.</text>
</comment>
<feature type="signal peptide" evidence="1">
    <location>
        <begin position="1"/>
        <end position="33"/>
    </location>
</feature>
<reference evidence="3" key="1">
    <citation type="journal article" date="2019" name="Int. J. Syst. Evol. Microbiol.">
        <title>The Global Catalogue of Microorganisms (GCM) 10K type strain sequencing project: providing services to taxonomists for standard genome sequencing and annotation.</title>
        <authorList>
            <consortium name="The Broad Institute Genomics Platform"/>
            <consortium name="The Broad Institute Genome Sequencing Center for Infectious Disease"/>
            <person name="Wu L."/>
            <person name="Ma J."/>
        </authorList>
    </citation>
    <scope>NUCLEOTIDE SEQUENCE [LARGE SCALE GENOMIC DNA]</scope>
    <source>
        <strain evidence="3">JCM 17027</strain>
    </source>
</reference>
<organism evidence="2 3">
    <name type="scientific">Streptomyces marokkonensis</name>
    <dbReference type="NCBI Taxonomy" id="324855"/>
    <lineage>
        <taxon>Bacteria</taxon>
        <taxon>Bacillati</taxon>
        <taxon>Actinomycetota</taxon>
        <taxon>Actinomycetes</taxon>
        <taxon>Kitasatosporales</taxon>
        <taxon>Streptomycetaceae</taxon>
        <taxon>Streptomyces</taxon>
    </lineage>
</organism>
<protein>
    <submittedName>
        <fullName evidence="2">Uncharacterized protein</fullName>
    </submittedName>
</protein>
<keyword evidence="3" id="KW-1185">Reference proteome</keyword>
<keyword evidence="1" id="KW-0732">Signal</keyword>